<keyword evidence="1" id="KW-1185">Reference proteome</keyword>
<proteinExistence type="predicted"/>
<dbReference type="AlphaFoldDB" id="A0A915KSF3"/>
<organism evidence="1 2">
    <name type="scientific">Romanomermis culicivorax</name>
    <name type="common">Nematode worm</name>
    <dbReference type="NCBI Taxonomy" id="13658"/>
    <lineage>
        <taxon>Eukaryota</taxon>
        <taxon>Metazoa</taxon>
        <taxon>Ecdysozoa</taxon>
        <taxon>Nematoda</taxon>
        <taxon>Enoplea</taxon>
        <taxon>Dorylaimia</taxon>
        <taxon>Mermithida</taxon>
        <taxon>Mermithoidea</taxon>
        <taxon>Mermithidae</taxon>
        <taxon>Romanomermis</taxon>
    </lineage>
</organism>
<accession>A0A915KSF3</accession>
<reference evidence="2" key="1">
    <citation type="submission" date="2022-11" db="UniProtKB">
        <authorList>
            <consortium name="WormBaseParasite"/>
        </authorList>
    </citation>
    <scope>IDENTIFICATION</scope>
</reference>
<name>A0A915KSF3_ROMCU</name>
<dbReference type="WBParaSite" id="nRc.2.0.1.t41030-RA">
    <property type="protein sequence ID" value="nRc.2.0.1.t41030-RA"/>
    <property type="gene ID" value="nRc.2.0.1.g41030"/>
</dbReference>
<sequence>MITDVSCVAENVVTINSLKAPRGSQTVSTLHLKRFIPRPAKEIFELEAGGLRLPHTSQHE</sequence>
<evidence type="ECO:0000313" key="2">
    <source>
        <dbReference type="WBParaSite" id="nRc.2.0.1.t41030-RA"/>
    </source>
</evidence>
<protein>
    <submittedName>
        <fullName evidence="2">Uncharacterized protein</fullName>
    </submittedName>
</protein>
<dbReference type="Proteomes" id="UP000887565">
    <property type="component" value="Unplaced"/>
</dbReference>
<evidence type="ECO:0000313" key="1">
    <source>
        <dbReference type="Proteomes" id="UP000887565"/>
    </source>
</evidence>